<evidence type="ECO:0000256" key="3">
    <source>
        <dbReference type="ARBA" id="ARBA00023098"/>
    </source>
</evidence>
<dbReference type="GO" id="GO:0016787">
    <property type="term" value="F:hydrolase activity"/>
    <property type="evidence" value="ECO:0007669"/>
    <property type="project" value="UniProtKB-UniRule"/>
</dbReference>
<dbReference type="InterPro" id="IPR050301">
    <property type="entry name" value="NTE"/>
</dbReference>
<dbReference type="Proteomes" id="UP000196531">
    <property type="component" value="Unassembled WGS sequence"/>
</dbReference>
<sequence length="380" mass="42919">MKTALVLSGGVVKAASWHLGVALALEELGFTLKNNDSKPSDLEISTYVGSSAGSLIGLYFASGFRPMDIIDATINKNNSKIRAINYKDMLSLRKPSILSATSGFYDPLEGFPGLLKRLLKPVISLPGIFTTQGLHEYLLENVINVQTFEELKADLFVVATQLDHSRKVIFSKYNYPNPGHDSTANYYTGIPLAESVTASMSVPPFYSPYPIKNPVTGETDYYIDGEIRETLSTHVANDHDCDLIISSWTHTPYHYHDEIGSLVNFGLPAICTQAIYLMIQKKIVASRARRARSSDIINTVNDYLRANKFDEKHRKQLTSILERKLEFKPNVRMVDIYPKHEDYKLFFRNSFSLNPEKTSQMVSAGYKRTINIFKRHEWES</sequence>
<keyword evidence="1 4" id="KW-0378">Hydrolase</keyword>
<comment type="caution">
    <text evidence="4">Lacks conserved residue(s) required for the propagation of feature annotation.</text>
</comment>
<reference evidence="7" key="1">
    <citation type="journal article" date="2017" name="Proc. Natl. Acad. Sci. U.S.A.">
        <title>Simulation of Deepwater Horizon oil plume reveals substrate specialization within a complex community of hydrocarbon-degraders.</title>
        <authorList>
            <person name="Hu P."/>
            <person name="Dubinsky E.A."/>
            <person name="Probst A.J."/>
            <person name="Wang J."/>
            <person name="Sieber C.M.K."/>
            <person name="Tom L.M."/>
            <person name="Gardinali P."/>
            <person name="Banfield J.F."/>
            <person name="Atlas R.M."/>
            <person name="Andersen G.L."/>
        </authorList>
    </citation>
    <scope>NUCLEOTIDE SEQUENCE [LARGE SCALE GENOMIC DNA]</scope>
</reference>
<comment type="caution">
    <text evidence="6">The sequence shown here is derived from an EMBL/GenBank/DDBJ whole genome shotgun (WGS) entry which is preliminary data.</text>
</comment>
<dbReference type="EMBL" id="MAAO01000016">
    <property type="protein sequence ID" value="OUR92927.1"/>
    <property type="molecule type" value="Genomic_DNA"/>
</dbReference>
<evidence type="ECO:0000259" key="5">
    <source>
        <dbReference type="PROSITE" id="PS51635"/>
    </source>
</evidence>
<protein>
    <recommendedName>
        <fullName evidence="5">PNPLA domain-containing protein</fullName>
    </recommendedName>
</protein>
<dbReference type="Pfam" id="PF01734">
    <property type="entry name" value="Patatin"/>
    <property type="match status" value="1"/>
</dbReference>
<dbReference type="InterPro" id="IPR002641">
    <property type="entry name" value="PNPLA_dom"/>
</dbReference>
<name>A0A1Y5F1D8_9BACT</name>
<evidence type="ECO:0000256" key="4">
    <source>
        <dbReference type="PROSITE-ProRule" id="PRU01161"/>
    </source>
</evidence>
<evidence type="ECO:0000256" key="1">
    <source>
        <dbReference type="ARBA" id="ARBA00022801"/>
    </source>
</evidence>
<evidence type="ECO:0000313" key="6">
    <source>
        <dbReference type="EMBL" id="OUR92927.1"/>
    </source>
</evidence>
<keyword evidence="3 4" id="KW-0443">Lipid metabolism</keyword>
<dbReference type="PANTHER" id="PTHR14226">
    <property type="entry name" value="NEUROPATHY TARGET ESTERASE/SWISS CHEESE D.MELANOGASTER"/>
    <property type="match status" value="1"/>
</dbReference>
<dbReference type="GO" id="GO:0016042">
    <property type="term" value="P:lipid catabolic process"/>
    <property type="evidence" value="ECO:0007669"/>
    <property type="project" value="UniProtKB-UniRule"/>
</dbReference>
<feature type="active site" description="Proton acceptor" evidence="4">
    <location>
        <position position="224"/>
    </location>
</feature>
<dbReference type="Gene3D" id="3.40.1090.10">
    <property type="entry name" value="Cytosolic phospholipase A2 catalytic domain"/>
    <property type="match status" value="2"/>
</dbReference>
<evidence type="ECO:0000256" key="2">
    <source>
        <dbReference type="ARBA" id="ARBA00022963"/>
    </source>
</evidence>
<evidence type="ECO:0000313" key="7">
    <source>
        <dbReference type="Proteomes" id="UP000196531"/>
    </source>
</evidence>
<feature type="domain" description="PNPLA" evidence="5">
    <location>
        <begin position="6"/>
        <end position="237"/>
    </location>
</feature>
<gene>
    <name evidence="6" type="ORF">A9Q84_20675</name>
</gene>
<accession>A0A1Y5F1D8</accession>
<dbReference type="PROSITE" id="PS51635">
    <property type="entry name" value="PNPLA"/>
    <property type="match status" value="1"/>
</dbReference>
<proteinExistence type="predicted"/>
<dbReference type="SUPFAM" id="SSF52151">
    <property type="entry name" value="FabD/lysophospholipase-like"/>
    <property type="match status" value="1"/>
</dbReference>
<keyword evidence="2 4" id="KW-0442">Lipid degradation</keyword>
<dbReference type="AlphaFoldDB" id="A0A1Y5F1D8"/>
<feature type="active site" description="Nucleophile" evidence="4">
    <location>
        <position position="51"/>
    </location>
</feature>
<organism evidence="6 7">
    <name type="scientific">Halobacteriovorax marinus</name>
    <dbReference type="NCBI Taxonomy" id="97084"/>
    <lineage>
        <taxon>Bacteria</taxon>
        <taxon>Pseudomonadati</taxon>
        <taxon>Bdellovibrionota</taxon>
        <taxon>Bacteriovoracia</taxon>
        <taxon>Bacteriovoracales</taxon>
        <taxon>Halobacteriovoraceae</taxon>
        <taxon>Halobacteriovorax</taxon>
    </lineage>
</organism>
<dbReference type="InterPro" id="IPR016035">
    <property type="entry name" value="Acyl_Trfase/lysoPLipase"/>
</dbReference>
<dbReference type="PANTHER" id="PTHR14226:SF29">
    <property type="entry name" value="NEUROPATHY TARGET ESTERASE SWS"/>
    <property type="match status" value="1"/>
</dbReference>
<feature type="short sequence motif" description="GXSXG" evidence="4">
    <location>
        <begin position="49"/>
        <end position="53"/>
    </location>
</feature>